<evidence type="ECO:0000256" key="9">
    <source>
        <dbReference type="ARBA" id="ARBA00023306"/>
    </source>
</evidence>
<dbReference type="InterPro" id="IPR014163">
    <property type="entry name" value="Tol-Pal_TolQ"/>
</dbReference>
<keyword evidence="7 10" id="KW-1133">Transmembrane helix</keyword>
<keyword evidence="5 10" id="KW-0132">Cell division</keyword>
<dbReference type="NCBIfam" id="TIGR02796">
    <property type="entry name" value="tolQ"/>
    <property type="match status" value="1"/>
</dbReference>
<comment type="subcellular location">
    <subcellularLocation>
        <location evidence="10">Cell inner membrane</location>
        <topology evidence="10">Multi-pass membrane protein</topology>
    </subcellularLocation>
    <subcellularLocation>
        <location evidence="1">Cell membrane</location>
        <topology evidence="1">Multi-pass membrane protein</topology>
    </subcellularLocation>
</comment>
<dbReference type="HAMAP" id="MF_02202">
    <property type="entry name" value="TolQ"/>
    <property type="match status" value="1"/>
</dbReference>
<dbReference type="GO" id="GO:0051301">
    <property type="term" value="P:cell division"/>
    <property type="evidence" value="ECO:0007669"/>
    <property type="project" value="UniProtKB-UniRule"/>
</dbReference>
<name>A0A1H9HGI6_9GAMM</name>
<evidence type="ECO:0000313" key="12">
    <source>
        <dbReference type="EMBL" id="SEQ61483.1"/>
    </source>
</evidence>
<evidence type="ECO:0000256" key="5">
    <source>
        <dbReference type="ARBA" id="ARBA00022618"/>
    </source>
</evidence>
<keyword evidence="13" id="KW-1185">Reference proteome</keyword>
<proteinExistence type="inferred from homology"/>
<dbReference type="EMBL" id="FOFS01000008">
    <property type="protein sequence ID" value="SEQ61483.1"/>
    <property type="molecule type" value="Genomic_DNA"/>
</dbReference>
<evidence type="ECO:0000313" key="13">
    <source>
        <dbReference type="Proteomes" id="UP000199233"/>
    </source>
</evidence>
<feature type="domain" description="MotA/TolQ/ExbB proton channel" evidence="11">
    <location>
        <begin position="89"/>
        <end position="207"/>
    </location>
</feature>
<evidence type="ECO:0000256" key="10">
    <source>
        <dbReference type="HAMAP-Rule" id="MF_02202"/>
    </source>
</evidence>
<comment type="similarity">
    <text evidence="2 10">Belongs to the ExbB/TolQ family.</text>
</comment>
<dbReference type="InterPro" id="IPR050790">
    <property type="entry name" value="ExbB/TolQ_transport"/>
</dbReference>
<keyword evidence="6 10" id="KW-0812">Transmembrane</keyword>
<comment type="function">
    <text evidence="10">Part of the Tol-Pal system, which plays a role in outer membrane invagination during cell division and is important for maintaining outer membrane integrity.</text>
</comment>
<keyword evidence="4 10" id="KW-0997">Cell inner membrane</keyword>
<organism evidence="12 13">
    <name type="scientific">Solimonas aquatica</name>
    <dbReference type="NCBI Taxonomy" id="489703"/>
    <lineage>
        <taxon>Bacteria</taxon>
        <taxon>Pseudomonadati</taxon>
        <taxon>Pseudomonadota</taxon>
        <taxon>Gammaproteobacteria</taxon>
        <taxon>Nevskiales</taxon>
        <taxon>Nevskiaceae</taxon>
        <taxon>Solimonas</taxon>
    </lineage>
</organism>
<keyword evidence="3 10" id="KW-1003">Cell membrane</keyword>
<dbReference type="Pfam" id="PF01618">
    <property type="entry name" value="MotA_ExbB"/>
    <property type="match status" value="1"/>
</dbReference>
<gene>
    <name evidence="10" type="primary">tolQ</name>
    <name evidence="12" type="ORF">SAMN04488038_108167</name>
</gene>
<evidence type="ECO:0000256" key="8">
    <source>
        <dbReference type="ARBA" id="ARBA00023136"/>
    </source>
</evidence>
<dbReference type="STRING" id="489703.SAMN04488038_108167"/>
<evidence type="ECO:0000256" key="6">
    <source>
        <dbReference type="ARBA" id="ARBA00022692"/>
    </source>
</evidence>
<dbReference type="GO" id="GO:0017038">
    <property type="term" value="P:protein import"/>
    <property type="evidence" value="ECO:0007669"/>
    <property type="project" value="TreeGrafter"/>
</dbReference>
<evidence type="ECO:0000256" key="1">
    <source>
        <dbReference type="ARBA" id="ARBA00004651"/>
    </source>
</evidence>
<dbReference type="PANTHER" id="PTHR30625:SF3">
    <property type="entry name" value="TOL-PAL SYSTEM PROTEIN TOLQ"/>
    <property type="match status" value="1"/>
</dbReference>
<dbReference type="GO" id="GO:0005886">
    <property type="term" value="C:plasma membrane"/>
    <property type="evidence" value="ECO:0007669"/>
    <property type="project" value="UniProtKB-SubCell"/>
</dbReference>
<dbReference type="AlphaFoldDB" id="A0A1H9HGI6"/>
<feature type="transmembrane region" description="Helical" evidence="10">
    <location>
        <begin position="16"/>
        <end position="38"/>
    </location>
</feature>
<dbReference type="InterPro" id="IPR002898">
    <property type="entry name" value="MotA_ExbB_proton_chnl"/>
</dbReference>
<accession>A0A1H9HGI6</accession>
<feature type="transmembrane region" description="Helical" evidence="10">
    <location>
        <begin position="174"/>
        <end position="195"/>
    </location>
</feature>
<reference evidence="13" key="1">
    <citation type="submission" date="2016-10" db="EMBL/GenBank/DDBJ databases">
        <authorList>
            <person name="Varghese N."/>
            <person name="Submissions S."/>
        </authorList>
    </citation>
    <scope>NUCLEOTIDE SEQUENCE [LARGE SCALE GENOMIC DNA]</scope>
    <source>
        <strain evidence="13">DSM 25927</strain>
    </source>
</reference>
<dbReference type="OrthoDB" id="9805133at2"/>
<evidence type="ECO:0000256" key="2">
    <source>
        <dbReference type="ARBA" id="ARBA00010442"/>
    </source>
</evidence>
<feature type="transmembrane region" description="Helical" evidence="10">
    <location>
        <begin position="127"/>
        <end position="154"/>
    </location>
</feature>
<dbReference type="GO" id="GO:0043213">
    <property type="term" value="P:bacteriocin transport"/>
    <property type="evidence" value="ECO:0007669"/>
    <property type="project" value="InterPro"/>
</dbReference>
<keyword evidence="9 10" id="KW-0131">Cell cycle</keyword>
<evidence type="ECO:0000256" key="7">
    <source>
        <dbReference type="ARBA" id="ARBA00022989"/>
    </source>
</evidence>
<dbReference type="PANTHER" id="PTHR30625">
    <property type="entry name" value="PROTEIN TOLQ"/>
    <property type="match status" value="1"/>
</dbReference>
<dbReference type="RefSeq" id="WP_093286108.1">
    <property type="nucleotide sequence ID" value="NZ_FOFS01000008.1"/>
</dbReference>
<keyword evidence="8 10" id="KW-0472">Membrane</keyword>
<evidence type="ECO:0000256" key="4">
    <source>
        <dbReference type="ARBA" id="ARBA00022519"/>
    </source>
</evidence>
<sequence length="226" mass="24538">MNANLSFLHLILQASALAQVVLALLIVASVVSWAVIFGKRALLSRTNKEAVKFEERFWAGGNLSDLHEQARRNTAHVGVESIFLSGYEEFVRQQTTGKVDTDDVLASVHRQMRVTQTREVEKLEGGLSLLATIGSTSPYVGLFGTVWGIMSAFISIGNVKQASLATVAPGIAEALIATAMGLFAAIPAVIAYNFFTRGVEQLDTRFQIFSDEMIGIIERGLRAGKH</sequence>
<protein>
    <recommendedName>
        <fullName evidence="10">Tol-Pal system protein TolQ</fullName>
    </recommendedName>
</protein>
<evidence type="ECO:0000259" key="11">
    <source>
        <dbReference type="Pfam" id="PF01618"/>
    </source>
</evidence>
<dbReference type="Proteomes" id="UP000199233">
    <property type="component" value="Unassembled WGS sequence"/>
</dbReference>
<evidence type="ECO:0000256" key="3">
    <source>
        <dbReference type="ARBA" id="ARBA00022475"/>
    </source>
</evidence>
<comment type="subunit">
    <text evidence="10">The Tol-Pal system is composed of five core proteins: the inner membrane proteins TolA, TolQ and TolR, the periplasmic protein TolB and the outer membrane protein Pal. They form a network linking the inner and outer membranes and the peptidoglycan layer.</text>
</comment>